<organism evidence="2 3">
    <name type="scientific">Geodermatophilus obscurus (strain ATCC 25078 / DSM 43160 / JCM 3152 / CCUG 61914 / KCC A-0152 / KCTC 9177 / NBRC 13315 / NRRL B-3577 / G-20)</name>
    <dbReference type="NCBI Taxonomy" id="526225"/>
    <lineage>
        <taxon>Bacteria</taxon>
        <taxon>Bacillati</taxon>
        <taxon>Actinomycetota</taxon>
        <taxon>Actinomycetes</taxon>
        <taxon>Geodermatophilales</taxon>
        <taxon>Geodermatophilaceae</taxon>
        <taxon>Geodermatophilus</taxon>
    </lineage>
</organism>
<evidence type="ECO:0000256" key="1">
    <source>
        <dbReference type="SAM" id="MobiDB-lite"/>
    </source>
</evidence>
<evidence type="ECO:0000313" key="3">
    <source>
        <dbReference type="Proteomes" id="UP000001382"/>
    </source>
</evidence>
<proteinExistence type="predicted"/>
<feature type="region of interest" description="Disordered" evidence="1">
    <location>
        <begin position="62"/>
        <end position="82"/>
    </location>
</feature>
<dbReference type="Proteomes" id="UP000001382">
    <property type="component" value="Chromosome"/>
</dbReference>
<dbReference type="HOGENOM" id="CLU_2553426_0_0_11"/>
<name>D2SBQ9_GEOOG</name>
<dbReference type="AlphaFoldDB" id="D2SBQ9"/>
<evidence type="ECO:0000313" key="2">
    <source>
        <dbReference type="EMBL" id="ADB76166.1"/>
    </source>
</evidence>
<keyword evidence="3" id="KW-1185">Reference proteome</keyword>
<dbReference type="STRING" id="526225.Gobs_3578"/>
<sequence length="82" mass="9194">MDETTAAARLSAAIGRKIDPAEVEHVEGAFVILRPLPRRIYQLHAGNVAYEGDAAMWWRNGRPWERAGDERNTPRPLELGAE</sequence>
<gene>
    <name evidence="2" type="ordered locus">Gobs_3578</name>
</gene>
<dbReference type="EMBL" id="CP001867">
    <property type="protein sequence ID" value="ADB76166.1"/>
    <property type="molecule type" value="Genomic_DNA"/>
</dbReference>
<dbReference type="RefSeq" id="WP_012949591.1">
    <property type="nucleotide sequence ID" value="NC_013757.1"/>
</dbReference>
<accession>D2SBQ9</accession>
<protein>
    <submittedName>
        <fullName evidence="2">Uncharacterized protein</fullName>
    </submittedName>
</protein>
<reference evidence="2 3" key="1">
    <citation type="journal article" date="2010" name="Stand. Genomic Sci.">
        <title>Complete genome sequence of Geodermatophilus obscurus type strain (G-20).</title>
        <authorList>
            <person name="Ivanova N."/>
            <person name="Sikorski J."/>
            <person name="Jando M."/>
            <person name="Munk C."/>
            <person name="Lapidus A."/>
            <person name="Glavina Del Rio T."/>
            <person name="Copeland A."/>
            <person name="Tice H."/>
            <person name="Cheng J.-F."/>
            <person name="Lucas S."/>
            <person name="Chen F."/>
            <person name="Nolan M."/>
            <person name="Bruce D."/>
            <person name="Goodwin L."/>
            <person name="Pitluck S."/>
            <person name="Mavromatis K."/>
            <person name="Mikhailova N."/>
            <person name="Pati A."/>
            <person name="Chen A."/>
            <person name="Palaniappan K."/>
            <person name="Land M."/>
            <person name="Hauser L."/>
            <person name="Chang Y.-J."/>
            <person name="Jeffries C.D."/>
            <person name="Meincke L."/>
            <person name="Brettin T."/>
            <person name="Detter J.C."/>
            <person name="Detter J.C."/>
            <person name="Rohde M."/>
            <person name="Goeker M."/>
            <person name="Bristow J."/>
            <person name="Eisen J.A."/>
            <person name="Markowitz V."/>
            <person name="Hugenholtz P."/>
            <person name="Kyrpides N.C."/>
            <person name="Klenk H.-P."/>
        </authorList>
    </citation>
    <scope>NUCLEOTIDE SEQUENCE [LARGE SCALE GENOMIC DNA]</scope>
    <source>
        <strain evidence="3">ATCC 25078 / DSM 43160 / JCM 3152 / KCC A-0152 / KCTC 9177 / NBRC 13315 / NRRL B-3577 / G-20</strain>
    </source>
</reference>
<dbReference type="KEGG" id="gob:Gobs_3578"/>
<reference evidence="3" key="2">
    <citation type="submission" date="2010-01" db="EMBL/GenBank/DDBJ databases">
        <title>The complete genome of Geodermatophilus obscurus DSM 43160.</title>
        <authorList>
            <consortium name="US DOE Joint Genome Institute (JGI-PGF)"/>
            <person name="Lucas S."/>
            <person name="Copeland A."/>
            <person name="Lapidus A."/>
            <person name="Glavina del Rio T."/>
            <person name="Dalin E."/>
            <person name="Tice H."/>
            <person name="Bruce D."/>
            <person name="Goodwin L."/>
            <person name="Pitluck S."/>
            <person name="Kyrpides N."/>
            <person name="Mavromatis K."/>
            <person name="Ivanova N."/>
            <person name="Munk A.C."/>
            <person name="Brettin T."/>
            <person name="Detter J.C."/>
            <person name="Han C."/>
            <person name="Larimer F."/>
            <person name="Land M."/>
            <person name="Hauser L."/>
            <person name="Markowitz V."/>
            <person name="Cheng J.-F."/>
            <person name="Hugenholtz P."/>
            <person name="Woyke T."/>
            <person name="Wu D."/>
            <person name="Jando M."/>
            <person name="Schneider S."/>
            <person name="Klenk H.-P."/>
            <person name="Eisen J.A."/>
        </authorList>
    </citation>
    <scope>NUCLEOTIDE SEQUENCE [LARGE SCALE GENOMIC DNA]</scope>
    <source>
        <strain evidence="3">ATCC 25078 / DSM 43160 / JCM 3152 / KCC A-0152 / KCTC 9177 / NBRC 13315 / NRRL B-3577 / G-20</strain>
    </source>
</reference>
<feature type="compositionally biased region" description="Basic and acidic residues" evidence="1">
    <location>
        <begin position="62"/>
        <end position="73"/>
    </location>
</feature>